<keyword evidence="5 6" id="KW-0717">Septation</keyword>
<keyword evidence="4 6" id="KW-0472">Membrane</keyword>
<sequence length="572" mass="67030">MTIEVVVILSIIILAIIVYLTTYYLKKTHYTDIDRLDNKKKEVLDFLPSDKSEKLNKMTITGQSKAAADLAVKKVNEIEQTRLTEVEAVLFEAEQATDRYRFKQASTYQEKANAALLEIENDSKELISTIDELLQREEANLKKVDLIKKRYHKIRKELLTSSFTFGDSINSLEDKLGEVENKFTSFSDLTASGDHEEAKVIVNKLDKDISEMEELMARIPKVIKLINSDYVQQKEEIEEGYSTLIDQGYLFPETIGMEKEMDALDNEINQLKSYVERLEIKEADQKIEDVEQLINQLYDYMEVEIEAKSKVTKLVKKLKKIALHIHDQNREMSFEIDRINQSYTLYQNEEQSFKQLRTALNEQSTLINDIETKLSNNKIPYSTANDLLEESFEQLEKISDSFKELSQNLYSYREKEMEIKTDIEEMEYALREMKRYLESKHLPGLPKEYLNLFFYTTDHLESLSKELARPRLNLKEVMALHKMCEDDIENLAEQTDSIVDNALLTELTSQRLYRHREEHPEVIETIKYSELLFLEEYDFETALKMVREKLESIESGAYPELLDSYKKDKSYD</sequence>
<keyword evidence="6" id="KW-0131">Cell cycle</keyword>
<keyword evidence="1 6" id="KW-0812">Transmembrane</keyword>
<feature type="topological domain" description="Cytoplasmic" evidence="6">
    <location>
        <begin position="26"/>
        <end position="572"/>
    </location>
</feature>
<dbReference type="GO" id="GO:0005940">
    <property type="term" value="C:septin ring"/>
    <property type="evidence" value="ECO:0007669"/>
    <property type="project" value="InterPro"/>
</dbReference>
<dbReference type="Pfam" id="PF06160">
    <property type="entry name" value="EzrA"/>
    <property type="match status" value="1"/>
</dbReference>
<evidence type="ECO:0000256" key="6">
    <source>
        <dbReference type="HAMAP-Rule" id="MF_00728"/>
    </source>
</evidence>
<comment type="caution">
    <text evidence="8">The sequence shown here is derived from an EMBL/GenBank/DDBJ whole genome shotgun (WGS) entry which is preliminary data.</text>
</comment>
<keyword evidence="3 6" id="KW-0175">Coiled coil</keyword>
<organism evidence="8 9">
    <name type="scientific">Alkalibacterium olivapovliticus</name>
    <dbReference type="NCBI Taxonomy" id="99907"/>
    <lineage>
        <taxon>Bacteria</taxon>
        <taxon>Bacillati</taxon>
        <taxon>Bacillota</taxon>
        <taxon>Bacilli</taxon>
        <taxon>Lactobacillales</taxon>
        <taxon>Carnobacteriaceae</taxon>
        <taxon>Alkalibacterium</taxon>
    </lineage>
</organism>
<evidence type="ECO:0000256" key="4">
    <source>
        <dbReference type="ARBA" id="ARBA00023136"/>
    </source>
</evidence>
<dbReference type="GO" id="GO:0000917">
    <property type="term" value="P:division septum assembly"/>
    <property type="evidence" value="ECO:0007669"/>
    <property type="project" value="UniProtKB-KW"/>
</dbReference>
<dbReference type="AlphaFoldDB" id="A0A2T0WB53"/>
<dbReference type="GO" id="GO:0005886">
    <property type="term" value="C:plasma membrane"/>
    <property type="evidence" value="ECO:0007669"/>
    <property type="project" value="UniProtKB-SubCell"/>
</dbReference>
<dbReference type="EMBL" id="PVTO01000002">
    <property type="protein sequence ID" value="PRY83931.1"/>
    <property type="molecule type" value="Genomic_DNA"/>
</dbReference>
<keyword evidence="6" id="KW-0132">Cell division</keyword>
<gene>
    <name evidence="6" type="primary">ezrA</name>
    <name evidence="8" type="ORF">CLV38_102118</name>
</gene>
<evidence type="ECO:0000256" key="5">
    <source>
        <dbReference type="ARBA" id="ARBA00023210"/>
    </source>
</evidence>
<reference evidence="8 9" key="1">
    <citation type="submission" date="2018-03" db="EMBL/GenBank/DDBJ databases">
        <title>Genomic Encyclopedia of Archaeal and Bacterial Type Strains, Phase II (KMG-II): from individual species to whole genera.</title>
        <authorList>
            <person name="Goeker M."/>
        </authorList>
    </citation>
    <scope>NUCLEOTIDE SEQUENCE [LARGE SCALE GENOMIC DNA]</scope>
    <source>
        <strain evidence="8 9">DSM 13175</strain>
    </source>
</reference>
<comment type="similarity">
    <text evidence="6">Belongs to the EzrA family.</text>
</comment>
<feature type="topological domain" description="Extracellular" evidence="6">
    <location>
        <begin position="1"/>
        <end position="6"/>
    </location>
</feature>
<feature type="transmembrane region" description="Helical" evidence="7">
    <location>
        <begin position="6"/>
        <end position="25"/>
    </location>
</feature>
<evidence type="ECO:0000256" key="7">
    <source>
        <dbReference type="SAM" id="Phobius"/>
    </source>
</evidence>
<evidence type="ECO:0000256" key="3">
    <source>
        <dbReference type="ARBA" id="ARBA00023054"/>
    </source>
</evidence>
<proteinExistence type="inferred from homology"/>
<dbReference type="HAMAP" id="MF_00728">
    <property type="entry name" value="EzrA"/>
    <property type="match status" value="1"/>
</dbReference>
<evidence type="ECO:0000256" key="2">
    <source>
        <dbReference type="ARBA" id="ARBA00022989"/>
    </source>
</evidence>
<evidence type="ECO:0000256" key="1">
    <source>
        <dbReference type="ARBA" id="ARBA00022692"/>
    </source>
</evidence>
<keyword evidence="2 6" id="KW-1133">Transmembrane helix</keyword>
<dbReference type="RefSeq" id="WP_106190612.1">
    <property type="nucleotide sequence ID" value="NZ_PVTO01000002.1"/>
</dbReference>
<evidence type="ECO:0000313" key="9">
    <source>
        <dbReference type="Proteomes" id="UP000238205"/>
    </source>
</evidence>
<protein>
    <recommendedName>
        <fullName evidence="6">Septation ring formation regulator EzrA</fullName>
    </recommendedName>
</protein>
<accession>A0A2T0WB53</accession>
<feature type="coiled-coil region" evidence="6">
    <location>
        <begin position="257"/>
        <end position="300"/>
    </location>
</feature>
<keyword evidence="6" id="KW-1003">Cell membrane</keyword>
<dbReference type="OrthoDB" id="1654473at2"/>
<dbReference type="Proteomes" id="UP000238205">
    <property type="component" value="Unassembled WGS sequence"/>
</dbReference>
<evidence type="ECO:0000313" key="8">
    <source>
        <dbReference type="EMBL" id="PRY83931.1"/>
    </source>
</evidence>
<keyword evidence="9" id="KW-1185">Reference proteome</keyword>
<dbReference type="GO" id="GO:0000921">
    <property type="term" value="P:septin ring assembly"/>
    <property type="evidence" value="ECO:0007669"/>
    <property type="project" value="InterPro"/>
</dbReference>
<dbReference type="InterPro" id="IPR010379">
    <property type="entry name" value="EzrA"/>
</dbReference>
<comment type="function">
    <text evidence="6">Negative regulator of FtsZ ring formation; modulates the frequency and position of FtsZ ring formation. Inhibits FtsZ ring formation at polar sites. Interacts either with FtsZ or with one of its binding partners to promote depolymerization.</text>
</comment>
<name>A0A2T0WB53_9LACT</name>
<comment type="subcellular location">
    <subcellularLocation>
        <location evidence="6">Cell membrane</location>
        <topology evidence="6">Single-pass membrane protein</topology>
    </subcellularLocation>
    <text evidence="6">Colocalized with FtsZ to the nascent septal site.</text>
</comment>